<reference evidence="1" key="1">
    <citation type="journal article" date="2022" name="Int. J. Mol. Sci.">
        <title>Draft Genome of Tanacetum Coccineum: Genomic Comparison of Closely Related Tanacetum-Family Plants.</title>
        <authorList>
            <person name="Yamashiro T."/>
            <person name="Shiraishi A."/>
            <person name="Nakayama K."/>
            <person name="Satake H."/>
        </authorList>
    </citation>
    <scope>NUCLEOTIDE SEQUENCE</scope>
</reference>
<evidence type="ECO:0000313" key="2">
    <source>
        <dbReference type="Proteomes" id="UP001151760"/>
    </source>
</evidence>
<dbReference type="PANTHER" id="PTHR47481:SF10">
    <property type="entry name" value="COPIA-LIKE POLYPROTEIN_RETROTRANSPOSON"/>
    <property type="match status" value="1"/>
</dbReference>
<dbReference type="Proteomes" id="UP001151760">
    <property type="component" value="Unassembled WGS sequence"/>
</dbReference>
<protein>
    <recommendedName>
        <fullName evidence="3">Retrotransposon Copia-like N-terminal domain-containing protein</fullName>
    </recommendedName>
</protein>
<reference evidence="1" key="2">
    <citation type="submission" date="2022-01" db="EMBL/GenBank/DDBJ databases">
        <authorList>
            <person name="Yamashiro T."/>
            <person name="Shiraishi A."/>
            <person name="Satake H."/>
            <person name="Nakayama K."/>
        </authorList>
    </citation>
    <scope>NUCLEOTIDE SEQUENCE</scope>
</reference>
<keyword evidence="2" id="KW-1185">Reference proteome</keyword>
<accession>A0ABQ5D759</accession>
<evidence type="ECO:0008006" key="3">
    <source>
        <dbReference type="Google" id="ProtNLM"/>
    </source>
</evidence>
<name>A0ABQ5D759_9ASTR</name>
<dbReference type="PANTHER" id="PTHR47481">
    <property type="match status" value="1"/>
</dbReference>
<proteinExistence type="predicted"/>
<dbReference type="EMBL" id="BQNB010014996">
    <property type="protein sequence ID" value="GJT34823.1"/>
    <property type="molecule type" value="Genomic_DNA"/>
</dbReference>
<gene>
    <name evidence="1" type="ORF">Tco_0925242</name>
</gene>
<evidence type="ECO:0000313" key="1">
    <source>
        <dbReference type="EMBL" id="GJT34823.1"/>
    </source>
</evidence>
<comment type="caution">
    <text evidence="1">The sequence shown here is derived from an EMBL/GenBank/DDBJ whole genome shotgun (WGS) entry which is preliminary data.</text>
</comment>
<organism evidence="1 2">
    <name type="scientific">Tanacetum coccineum</name>
    <dbReference type="NCBI Taxonomy" id="301880"/>
    <lineage>
        <taxon>Eukaryota</taxon>
        <taxon>Viridiplantae</taxon>
        <taxon>Streptophyta</taxon>
        <taxon>Embryophyta</taxon>
        <taxon>Tracheophyta</taxon>
        <taxon>Spermatophyta</taxon>
        <taxon>Magnoliopsida</taxon>
        <taxon>eudicotyledons</taxon>
        <taxon>Gunneridae</taxon>
        <taxon>Pentapetalae</taxon>
        <taxon>asterids</taxon>
        <taxon>campanulids</taxon>
        <taxon>Asterales</taxon>
        <taxon>Asteraceae</taxon>
        <taxon>Asteroideae</taxon>
        <taxon>Anthemideae</taxon>
        <taxon>Anthemidinae</taxon>
        <taxon>Tanacetum</taxon>
    </lineage>
</organism>
<sequence length="95" mass="10579">MVNETPTPTKYAKILAINNFKNLMVVNLDADNLNYSNWSTLFKIHIRGCNALDFIEPPASTSAPPTAPPPPTDEWLTMDSIIQSWILSTISESLM</sequence>